<dbReference type="NCBIfam" id="TIGR00308">
    <property type="entry name" value="TRM1"/>
    <property type="match status" value="1"/>
</dbReference>
<dbReference type="EC" id="2.1.1.216" evidence="7"/>
<accession>A0A8S9ZZD6</accession>
<evidence type="ECO:0000256" key="9">
    <source>
        <dbReference type="PROSITE-ProRule" id="PRU00958"/>
    </source>
</evidence>
<dbReference type="FunFam" id="3.40.50.150:FF:000051">
    <property type="entry name" value="tRNA (guanine(26)-N(2))-dimethyltransferase"/>
    <property type="match status" value="1"/>
</dbReference>
<evidence type="ECO:0000313" key="10">
    <source>
        <dbReference type="EMBL" id="KAF7638366.1"/>
    </source>
</evidence>
<keyword evidence="2 9" id="KW-0489">Methyltransferase</keyword>
<dbReference type="Pfam" id="PF02005">
    <property type="entry name" value="TRM"/>
    <property type="match status" value="1"/>
</dbReference>
<keyword evidence="11" id="KW-1185">Reference proteome</keyword>
<evidence type="ECO:0000256" key="2">
    <source>
        <dbReference type="ARBA" id="ARBA00022603"/>
    </source>
</evidence>
<comment type="similarity">
    <text evidence="9">Belongs to the class I-like SAM-binding methyltransferase superfamily. Trm1 family.</text>
</comment>
<evidence type="ECO:0000313" key="11">
    <source>
        <dbReference type="Proteomes" id="UP000605970"/>
    </source>
</evidence>
<dbReference type="PROSITE" id="PS51626">
    <property type="entry name" value="SAM_MT_TRM1"/>
    <property type="match status" value="1"/>
</dbReference>
<protein>
    <recommendedName>
        <fullName evidence="7">tRNA (guanine(26)-N(2))-dimethyltransferase</fullName>
        <ecNumber evidence="7">2.1.1.216</ecNumber>
    </recommendedName>
</protein>
<gene>
    <name evidence="10" type="ORF">Mgra_00002048</name>
</gene>
<dbReference type="Proteomes" id="UP000605970">
    <property type="component" value="Unassembled WGS sequence"/>
</dbReference>
<comment type="catalytic activity">
    <reaction evidence="8">
        <text>guanosine(26) in tRNA + 2 S-adenosyl-L-methionine = N(2)-dimethylguanosine(26) in tRNA + 2 S-adenosyl-L-homocysteine + 2 H(+)</text>
        <dbReference type="Rhea" id="RHEA:43140"/>
        <dbReference type="Rhea" id="RHEA-COMP:10359"/>
        <dbReference type="Rhea" id="RHEA-COMP:10360"/>
        <dbReference type="ChEBI" id="CHEBI:15378"/>
        <dbReference type="ChEBI" id="CHEBI:57856"/>
        <dbReference type="ChEBI" id="CHEBI:59789"/>
        <dbReference type="ChEBI" id="CHEBI:74269"/>
        <dbReference type="ChEBI" id="CHEBI:74513"/>
        <dbReference type="EC" id="2.1.1.216"/>
    </reaction>
</comment>
<comment type="caution">
    <text evidence="10">The sequence shown here is derived from an EMBL/GenBank/DDBJ whole genome shotgun (WGS) entry which is preliminary data.</text>
</comment>
<evidence type="ECO:0000256" key="3">
    <source>
        <dbReference type="ARBA" id="ARBA00022679"/>
    </source>
</evidence>
<keyword evidence="4 9" id="KW-0949">S-adenosyl-L-methionine</keyword>
<dbReference type="InterPro" id="IPR002905">
    <property type="entry name" value="Trm1"/>
</dbReference>
<evidence type="ECO:0000256" key="6">
    <source>
        <dbReference type="ARBA" id="ARBA00022884"/>
    </source>
</evidence>
<dbReference type="GO" id="GO:0000049">
    <property type="term" value="F:tRNA binding"/>
    <property type="evidence" value="ECO:0007669"/>
    <property type="project" value="UniProtKB-UniRule"/>
</dbReference>
<dbReference type="GO" id="GO:0005634">
    <property type="term" value="C:nucleus"/>
    <property type="evidence" value="ECO:0007669"/>
    <property type="project" value="TreeGrafter"/>
</dbReference>
<evidence type="ECO:0000256" key="5">
    <source>
        <dbReference type="ARBA" id="ARBA00022694"/>
    </source>
</evidence>
<reference evidence="10" key="1">
    <citation type="journal article" date="2020" name="Ecol. Evol.">
        <title>Genome structure and content of the rice root-knot nematode (Meloidogyne graminicola).</title>
        <authorList>
            <person name="Phan N.T."/>
            <person name="Danchin E.G.J."/>
            <person name="Klopp C."/>
            <person name="Perfus-Barbeoch L."/>
            <person name="Kozlowski D.K."/>
            <person name="Koutsovoulos G.D."/>
            <person name="Lopez-Roques C."/>
            <person name="Bouchez O."/>
            <person name="Zahm M."/>
            <person name="Besnard G."/>
            <person name="Bellafiore S."/>
        </authorList>
    </citation>
    <scope>NUCLEOTIDE SEQUENCE</scope>
    <source>
        <strain evidence="10">VN-18</strain>
    </source>
</reference>
<dbReference type="PANTHER" id="PTHR10631:SF3">
    <property type="entry name" value="TRNA (GUANINE(26)-N(2))-DIMETHYLTRANSFERASE"/>
    <property type="match status" value="1"/>
</dbReference>
<proteinExistence type="inferred from homology"/>
<keyword evidence="6 9" id="KW-0694">RNA-binding</keyword>
<dbReference type="GO" id="GO:0160104">
    <property type="term" value="F:tRNA (guanine(26)-N2)-dimethyltransferase activity"/>
    <property type="evidence" value="ECO:0007669"/>
    <property type="project" value="UniProtKB-EC"/>
</dbReference>
<sequence>MEGECSYEFIKEGFAKIYINNEANTFYNPIQEFNRDLTVFLLKTYSKIREEQKIEQMEIDKPSNKIKLQIKQNLEGIRILDALSASGLRAIRFALEVPNIELIIANDFSEQAVKTIKRNLELNGLNELKIKPNYSDAIDLMVEHRKFDKRFHAIDLDPYGSPSIFLDSAVQSIIDGGILMVTSTDTAVLCGNSPESCFNKYGSIPIRHKSCHEIALRIILRSIDSHANRYGRYIVPLLSISIDFYVRCFVRIESGAAIAKDSVTKLANIFSCSNCQCWSLQPLIRKTVNGSNIRFNPVHLKFNSLINYKQSENSEKEENNKENLTDPICSFCGSTAIHFGGPIYIAPIHDQVFVQKMLNRLFFNFNKINTKIKF</sequence>
<dbReference type="PANTHER" id="PTHR10631">
    <property type="entry name" value="N 2 ,N 2 -DIMETHYLGUANOSINE TRNA METHYLTRANSFERASE"/>
    <property type="match status" value="1"/>
</dbReference>
<organism evidence="10 11">
    <name type="scientific">Meloidogyne graminicola</name>
    <dbReference type="NCBI Taxonomy" id="189291"/>
    <lineage>
        <taxon>Eukaryota</taxon>
        <taxon>Metazoa</taxon>
        <taxon>Ecdysozoa</taxon>
        <taxon>Nematoda</taxon>
        <taxon>Chromadorea</taxon>
        <taxon>Rhabditida</taxon>
        <taxon>Tylenchina</taxon>
        <taxon>Tylenchomorpha</taxon>
        <taxon>Tylenchoidea</taxon>
        <taxon>Meloidogynidae</taxon>
        <taxon>Meloidogyninae</taxon>
        <taxon>Meloidogyne</taxon>
    </lineage>
</organism>
<keyword evidence="1 9" id="KW-0820">tRNA-binding</keyword>
<keyword evidence="5 9" id="KW-0819">tRNA processing</keyword>
<dbReference type="Gene3D" id="3.40.50.150">
    <property type="entry name" value="Vaccinia Virus protein VP39"/>
    <property type="match status" value="1"/>
</dbReference>
<dbReference type="OrthoDB" id="6349953at2759"/>
<evidence type="ECO:0000256" key="8">
    <source>
        <dbReference type="ARBA" id="ARBA00051897"/>
    </source>
</evidence>
<dbReference type="EMBL" id="JABEBT010000012">
    <property type="protein sequence ID" value="KAF7638366.1"/>
    <property type="molecule type" value="Genomic_DNA"/>
</dbReference>
<evidence type="ECO:0000256" key="1">
    <source>
        <dbReference type="ARBA" id="ARBA00022555"/>
    </source>
</evidence>
<keyword evidence="3 9" id="KW-0808">Transferase</keyword>
<name>A0A8S9ZZD6_9BILA</name>
<dbReference type="AlphaFoldDB" id="A0A8S9ZZD6"/>
<evidence type="ECO:0000256" key="7">
    <source>
        <dbReference type="ARBA" id="ARBA00039099"/>
    </source>
</evidence>
<dbReference type="SUPFAM" id="SSF53335">
    <property type="entry name" value="S-adenosyl-L-methionine-dependent methyltransferases"/>
    <property type="match status" value="1"/>
</dbReference>
<dbReference type="InterPro" id="IPR029063">
    <property type="entry name" value="SAM-dependent_MTases_sf"/>
</dbReference>
<evidence type="ECO:0000256" key="4">
    <source>
        <dbReference type="ARBA" id="ARBA00022691"/>
    </source>
</evidence>
<dbReference type="GO" id="GO:0002940">
    <property type="term" value="P:tRNA N2-guanine methylation"/>
    <property type="evidence" value="ECO:0007669"/>
    <property type="project" value="TreeGrafter"/>
</dbReference>